<gene>
    <name evidence="4" type="ORF">HNQ86_002195</name>
    <name evidence="3" type="ORF">LF63_0100255</name>
</gene>
<feature type="transmembrane region" description="Helical" evidence="2">
    <location>
        <begin position="73"/>
        <end position="103"/>
    </location>
</feature>
<organism evidence="3 5">
    <name type="scientific">Oleiagrimonas soli</name>
    <dbReference type="NCBI Taxonomy" id="1543381"/>
    <lineage>
        <taxon>Bacteria</taxon>
        <taxon>Pseudomonadati</taxon>
        <taxon>Pseudomonadota</taxon>
        <taxon>Gammaproteobacteria</taxon>
        <taxon>Lysobacterales</taxon>
        <taxon>Rhodanobacteraceae</taxon>
        <taxon>Oleiagrimonas</taxon>
    </lineage>
</organism>
<evidence type="ECO:0000256" key="1">
    <source>
        <dbReference type="SAM" id="MobiDB-lite"/>
    </source>
</evidence>
<feature type="transmembrane region" description="Helical" evidence="2">
    <location>
        <begin position="109"/>
        <end position="131"/>
    </location>
</feature>
<evidence type="ECO:0000313" key="5">
    <source>
        <dbReference type="Proteomes" id="UP000029708"/>
    </source>
</evidence>
<proteinExistence type="predicted"/>
<evidence type="ECO:0000313" key="4">
    <source>
        <dbReference type="EMBL" id="MBB6184850.1"/>
    </source>
</evidence>
<accession>A0A099CZM9</accession>
<evidence type="ECO:0000313" key="3">
    <source>
        <dbReference type="EMBL" id="KGI79254.1"/>
    </source>
</evidence>
<dbReference type="OrthoDB" id="9878167at2"/>
<sequence length="161" mass="17514">MPSTDSAEPRPGPGDDAPHDETPRDEAASAGADRLDIPAAWEAARTLFDATREFVASLFALARSELRLARVSWPLVFALLVVLVGLSLSLWASLIALIGWGLYLLTHSVGLALAALVGVHVVLLVVARLMLRRTARNMTMPATRDEMRHLFARARKHASKD</sequence>
<dbReference type="EMBL" id="JROI01000001">
    <property type="protein sequence ID" value="KGI79254.1"/>
    <property type="molecule type" value="Genomic_DNA"/>
</dbReference>
<feature type="compositionally biased region" description="Basic and acidic residues" evidence="1">
    <location>
        <begin position="16"/>
        <end position="27"/>
    </location>
</feature>
<keyword evidence="2" id="KW-0812">Transmembrane</keyword>
<feature type="region of interest" description="Disordered" evidence="1">
    <location>
        <begin position="1"/>
        <end position="31"/>
    </location>
</feature>
<dbReference type="EMBL" id="JACHET010000001">
    <property type="protein sequence ID" value="MBB6184850.1"/>
    <property type="molecule type" value="Genomic_DNA"/>
</dbReference>
<evidence type="ECO:0000256" key="2">
    <source>
        <dbReference type="SAM" id="Phobius"/>
    </source>
</evidence>
<keyword evidence="2" id="KW-0472">Membrane</keyword>
<dbReference type="Proteomes" id="UP000029708">
    <property type="component" value="Unassembled WGS sequence"/>
</dbReference>
<dbReference type="STRING" id="1543381.LF63_0100255"/>
<reference evidence="4 6" key="2">
    <citation type="submission" date="2020-08" db="EMBL/GenBank/DDBJ databases">
        <title>Genomic Encyclopedia of Type Strains, Phase IV (KMG-IV): sequencing the most valuable type-strain genomes for metagenomic binning, comparative biology and taxonomic classification.</title>
        <authorList>
            <person name="Goeker M."/>
        </authorList>
    </citation>
    <scope>NUCLEOTIDE SEQUENCE [LARGE SCALE GENOMIC DNA]</scope>
    <source>
        <strain evidence="4 6">DSM 107085</strain>
    </source>
</reference>
<comment type="caution">
    <text evidence="3">The sequence shown here is derived from an EMBL/GenBank/DDBJ whole genome shotgun (WGS) entry which is preliminary data.</text>
</comment>
<keyword evidence="5" id="KW-1185">Reference proteome</keyword>
<evidence type="ECO:0000313" key="6">
    <source>
        <dbReference type="Proteomes" id="UP000560000"/>
    </source>
</evidence>
<dbReference type="Proteomes" id="UP000560000">
    <property type="component" value="Unassembled WGS sequence"/>
</dbReference>
<reference evidence="3 5" key="1">
    <citation type="submission" date="2014-09" db="EMBL/GenBank/DDBJ databases">
        <title>Xanthomonadaceae 3.5X direct submission.</title>
        <authorList>
            <person name="Fang T."/>
            <person name="Wang H."/>
        </authorList>
    </citation>
    <scope>NUCLEOTIDE SEQUENCE [LARGE SCALE GENOMIC DNA]</scope>
    <source>
        <strain evidence="3 5">3.5X</strain>
    </source>
</reference>
<dbReference type="AlphaFoldDB" id="A0A099CZM9"/>
<dbReference type="RefSeq" id="WP_043098847.1">
    <property type="nucleotide sequence ID" value="NZ_JACHET010000001.1"/>
</dbReference>
<keyword evidence="2" id="KW-1133">Transmembrane helix</keyword>
<name>A0A099CZM9_9GAMM</name>
<dbReference type="HOGENOM" id="CLU_1642013_0_0_6"/>
<protein>
    <submittedName>
        <fullName evidence="3">Uncharacterized protein</fullName>
    </submittedName>
</protein>